<dbReference type="Proteomes" id="UP000288216">
    <property type="component" value="Unassembled WGS sequence"/>
</dbReference>
<sequence length="175" mass="20082">MREGSVRNCRVTGIHVNMLKRKKPHRKRTKADSSDPVAYKQRSIIGSKVQHGWREKTGVVTQWKGTVLDQLPVNPSLFLVKYDEFDCVYGIELFKDERVSGLEILPDKSENKQVLPTEPGEVIESLVGKQVEYVTEDSTKRTGLVIHQVQAKPSVYFIKFDDDFHIYVYDLVKTS</sequence>
<dbReference type="InterPro" id="IPR003671">
    <property type="entry name" value="SPIN/Ssty"/>
</dbReference>
<dbReference type="OrthoDB" id="9944558at2759"/>
<dbReference type="STRING" id="75743.A0A401NQ59"/>
<dbReference type="OMA" id="PDRTINK"/>
<gene>
    <name evidence="2" type="ORF">scyTo_0000090</name>
</gene>
<evidence type="ECO:0008006" key="4">
    <source>
        <dbReference type="Google" id="ProtNLM"/>
    </source>
</evidence>
<evidence type="ECO:0000256" key="1">
    <source>
        <dbReference type="ARBA" id="ARBA00009467"/>
    </source>
</evidence>
<dbReference type="PANTHER" id="PTHR10405">
    <property type="entry name" value="SPINDLIN"/>
    <property type="match status" value="1"/>
</dbReference>
<dbReference type="AlphaFoldDB" id="A0A401NQ59"/>
<dbReference type="EMBL" id="BFAA01000014">
    <property type="protein sequence ID" value="GCB62977.1"/>
    <property type="molecule type" value="Genomic_DNA"/>
</dbReference>
<organism evidence="2 3">
    <name type="scientific">Scyliorhinus torazame</name>
    <name type="common">Cloudy catshark</name>
    <name type="synonym">Catulus torazame</name>
    <dbReference type="NCBI Taxonomy" id="75743"/>
    <lineage>
        <taxon>Eukaryota</taxon>
        <taxon>Metazoa</taxon>
        <taxon>Chordata</taxon>
        <taxon>Craniata</taxon>
        <taxon>Vertebrata</taxon>
        <taxon>Chondrichthyes</taxon>
        <taxon>Elasmobranchii</taxon>
        <taxon>Galeomorphii</taxon>
        <taxon>Galeoidea</taxon>
        <taxon>Carcharhiniformes</taxon>
        <taxon>Scyliorhinidae</taxon>
        <taxon>Scyliorhinus</taxon>
    </lineage>
</organism>
<name>A0A401NQ59_SCYTO</name>
<dbReference type="InterPro" id="IPR042567">
    <property type="entry name" value="SPIN/Ssty_sf"/>
</dbReference>
<evidence type="ECO:0000313" key="3">
    <source>
        <dbReference type="Proteomes" id="UP000288216"/>
    </source>
</evidence>
<comment type="caution">
    <text evidence="2">The sequence shown here is derived from an EMBL/GenBank/DDBJ whole genome shotgun (WGS) entry which is preliminary data.</text>
</comment>
<evidence type="ECO:0000313" key="2">
    <source>
        <dbReference type="EMBL" id="GCB62977.1"/>
    </source>
</evidence>
<dbReference type="Pfam" id="PF02513">
    <property type="entry name" value="Spin-Ssty"/>
    <property type="match status" value="2"/>
</dbReference>
<dbReference type="GO" id="GO:0007276">
    <property type="term" value="P:gamete generation"/>
    <property type="evidence" value="ECO:0007669"/>
    <property type="project" value="InterPro"/>
</dbReference>
<proteinExistence type="inferred from homology"/>
<protein>
    <recommendedName>
        <fullName evidence="4">Spindlin</fullName>
    </recommendedName>
</protein>
<comment type="similarity">
    <text evidence="1">Belongs to the SPIN/STSY family.</text>
</comment>
<keyword evidence="3" id="KW-1185">Reference proteome</keyword>
<dbReference type="Gene3D" id="2.80.10.70">
    <property type="entry name" value="Spindlin/Ssty"/>
    <property type="match status" value="2"/>
</dbReference>
<reference evidence="2 3" key="1">
    <citation type="journal article" date="2018" name="Nat. Ecol. Evol.">
        <title>Shark genomes provide insights into elasmobranch evolution and the origin of vertebrates.</title>
        <authorList>
            <person name="Hara Y"/>
            <person name="Yamaguchi K"/>
            <person name="Onimaru K"/>
            <person name="Kadota M"/>
            <person name="Koyanagi M"/>
            <person name="Keeley SD"/>
            <person name="Tatsumi K"/>
            <person name="Tanaka K"/>
            <person name="Motone F"/>
            <person name="Kageyama Y"/>
            <person name="Nozu R"/>
            <person name="Adachi N"/>
            <person name="Nishimura O"/>
            <person name="Nakagawa R"/>
            <person name="Tanegashima C"/>
            <person name="Kiyatake I"/>
            <person name="Matsumoto R"/>
            <person name="Murakumo K"/>
            <person name="Nishida K"/>
            <person name="Terakita A"/>
            <person name="Kuratani S"/>
            <person name="Sato K"/>
            <person name="Hyodo S Kuraku.S."/>
        </authorList>
    </citation>
    <scope>NUCLEOTIDE SEQUENCE [LARGE SCALE GENOMIC DNA]</scope>
</reference>
<accession>A0A401NQ59</accession>